<evidence type="ECO:0000313" key="3">
    <source>
        <dbReference type="Proteomes" id="UP000016935"/>
    </source>
</evidence>
<dbReference type="Proteomes" id="UP000016935">
    <property type="component" value="Unassembled WGS sequence"/>
</dbReference>
<dbReference type="GeneID" id="19404333"/>
<dbReference type="Gene3D" id="3.40.710.10">
    <property type="entry name" value="DD-peptidase/beta-lactamase superfamily"/>
    <property type="match status" value="1"/>
</dbReference>
<dbReference type="InterPro" id="IPR012338">
    <property type="entry name" value="Beta-lactam/transpept-like"/>
</dbReference>
<dbReference type="InterPro" id="IPR001466">
    <property type="entry name" value="Beta-lactam-related"/>
</dbReference>
<feature type="domain" description="Beta-lactamase-related" evidence="1">
    <location>
        <begin position="31"/>
        <end position="417"/>
    </location>
</feature>
<gene>
    <name evidence="2" type="ORF">SETTUDRAFT_38205</name>
</gene>
<dbReference type="OrthoDB" id="428260at2759"/>
<dbReference type="eggNOG" id="ENOG502QQGR">
    <property type="taxonomic scope" value="Eukaryota"/>
</dbReference>
<dbReference type="RefSeq" id="XP_008023332.1">
    <property type="nucleotide sequence ID" value="XM_008025141.1"/>
</dbReference>
<evidence type="ECO:0000313" key="2">
    <source>
        <dbReference type="EMBL" id="EOA88892.1"/>
    </source>
</evidence>
<dbReference type="Pfam" id="PF00144">
    <property type="entry name" value="Beta-lactamase"/>
    <property type="match status" value="1"/>
</dbReference>
<accession>R0KLR4</accession>
<dbReference type="AlphaFoldDB" id="R0KLR4"/>
<reference evidence="2 3" key="2">
    <citation type="journal article" date="2013" name="PLoS Genet.">
        <title>Comparative genome structure, secondary metabolite, and effector coding capacity across Cochliobolus pathogens.</title>
        <authorList>
            <person name="Condon B.J."/>
            <person name="Leng Y."/>
            <person name="Wu D."/>
            <person name="Bushley K.E."/>
            <person name="Ohm R.A."/>
            <person name="Otillar R."/>
            <person name="Martin J."/>
            <person name="Schackwitz W."/>
            <person name="Grimwood J."/>
            <person name="MohdZainudin N."/>
            <person name="Xue C."/>
            <person name="Wang R."/>
            <person name="Manning V.A."/>
            <person name="Dhillon B."/>
            <person name="Tu Z.J."/>
            <person name="Steffenson B.J."/>
            <person name="Salamov A."/>
            <person name="Sun H."/>
            <person name="Lowry S."/>
            <person name="LaButti K."/>
            <person name="Han J."/>
            <person name="Copeland A."/>
            <person name="Lindquist E."/>
            <person name="Barry K."/>
            <person name="Schmutz J."/>
            <person name="Baker S.E."/>
            <person name="Ciuffetti L.M."/>
            <person name="Grigoriev I.V."/>
            <person name="Zhong S."/>
            <person name="Turgeon B.G."/>
        </authorList>
    </citation>
    <scope>NUCLEOTIDE SEQUENCE [LARGE SCALE GENOMIC DNA]</scope>
    <source>
        <strain evidence="3">28A</strain>
    </source>
</reference>
<dbReference type="SUPFAM" id="SSF56601">
    <property type="entry name" value="beta-lactamase/transpeptidase-like"/>
    <property type="match status" value="1"/>
</dbReference>
<keyword evidence="3" id="KW-1185">Reference proteome</keyword>
<organism evidence="2 3">
    <name type="scientific">Exserohilum turcicum (strain 28A)</name>
    <name type="common">Northern leaf blight fungus</name>
    <name type="synonym">Setosphaeria turcica</name>
    <dbReference type="NCBI Taxonomy" id="671987"/>
    <lineage>
        <taxon>Eukaryota</taxon>
        <taxon>Fungi</taxon>
        <taxon>Dikarya</taxon>
        <taxon>Ascomycota</taxon>
        <taxon>Pezizomycotina</taxon>
        <taxon>Dothideomycetes</taxon>
        <taxon>Pleosporomycetidae</taxon>
        <taxon>Pleosporales</taxon>
        <taxon>Pleosporineae</taxon>
        <taxon>Pleosporaceae</taxon>
        <taxon>Exserohilum</taxon>
    </lineage>
</organism>
<reference evidence="2 3" key="1">
    <citation type="journal article" date="2012" name="PLoS Pathog.">
        <title>Diverse lifestyles and strategies of plant pathogenesis encoded in the genomes of eighteen Dothideomycetes fungi.</title>
        <authorList>
            <person name="Ohm R.A."/>
            <person name="Feau N."/>
            <person name="Henrissat B."/>
            <person name="Schoch C.L."/>
            <person name="Horwitz B.A."/>
            <person name="Barry K.W."/>
            <person name="Condon B.J."/>
            <person name="Copeland A.C."/>
            <person name="Dhillon B."/>
            <person name="Glaser F."/>
            <person name="Hesse C.N."/>
            <person name="Kosti I."/>
            <person name="LaButti K."/>
            <person name="Lindquist E.A."/>
            <person name="Lucas S."/>
            <person name="Salamov A.A."/>
            <person name="Bradshaw R.E."/>
            <person name="Ciuffetti L."/>
            <person name="Hamelin R.C."/>
            <person name="Kema G.H.J."/>
            <person name="Lawrence C."/>
            <person name="Scott J.A."/>
            <person name="Spatafora J.W."/>
            <person name="Turgeon B.G."/>
            <person name="de Wit P.J.G.M."/>
            <person name="Zhong S."/>
            <person name="Goodwin S.B."/>
            <person name="Grigoriev I.V."/>
        </authorList>
    </citation>
    <scope>NUCLEOTIDE SEQUENCE [LARGE SCALE GENOMIC DNA]</scope>
    <source>
        <strain evidence="3">28A</strain>
    </source>
</reference>
<dbReference type="PANTHER" id="PTHR43283:SF3">
    <property type="entry name" value="BETA-LACTAMASE FAMILY PROTEIN (AFU_ORTHOLOGUE AFUA_5G07500)"/>
    <property type="match status" value="1"/>
</dbReference>
<sequence>MKLPPIILENSDALKKYIENATDPATSNPALPAAMIHIVDAQNKVIFSHGASPSKPPTSESIAIIQSLTKIIGAVAYMQLVERGLASLDDPSTITTHLPELAAKQVLTGYTVDPETGKKHWQLEDRKGDITARMLLTHTYGGGHTYFNQLLYDYVRDLGDGVWEKANEATDPYGVLLASPLLWHPGTHTNYGQGLDWVAVLIERISGTSLDGYLEENIFQPLGLREIGTEPAFGGTVTARAENKGKFWPRQMRSEGNAFVTIDAAEPDVVRRSEAFPTGKHHAGCLGTGLVASPRDYASLVTALLPQNNGVHPASSHRLLSPESVAEITKPQLSDGLRNDSRSLPASDAAPILLPVDLSVPHLDPEGSYGFGCGVQGAQRRLKSGKRGRSKGTVYWYGAPNCDAWIDVEKSIVVAVWGSYYPWNDAAWIEFVAGVEELIYEGLSE</sequence>
<evidence type="ECO:0000259" key="1">
    <source>
        <dbReference type="Pfam" id="PF00144"/>
    </source>
</evidence>
<proteinExistence type="predicted"/>
<dbReference type="PANTHER" id="PTHR43283">
    <property type="entry name" value="BETA-LACTAMASE-RELATED"/>
    <property type="match status" value="1"/>
</dbReference>
<dbReference type="EMBL" id="KB908526">
    <property type="protein sequence ID" value="EOA88892.1"/>
    <property type="molecule type" value="Genomic_DNA"/>
</dbReference>
<dbReference type="InterPro" id="IPR050789">
    <property type="entry name" value="Diverse_Enzym_Activities"/>
</dbReference>
<name>R0KLR4_EXST2</name>
<protein>
    <recommendedName>
        <fullName evidence="1">Beta-lactamase-related domain-containing protein</fullName>
    </recommendedName>
</protein>
<dbReference type="HOGENOM" id="CLU_020027_11_1_1"/>